<proteinExistence type="inferred from homology"/>
<dbReference type="InterPro" id="IPR013538">
    <property type="entry name" value="ASHA1/2-like_C"/>
</dbReference>
<dbReference type="Gene3D" id="3.30.530.20">
    <property type="match status" value="1"/>
</dbReference>
<reference evidence="7" key="2">
    <citation type="journal article" date="2019" name="Int. J. Syst. Evol. Microbiol.">
        <title>The Global Catalogue of Microorganisms (GCM) 10K type strain sequencing project: providing services to taxonomists for standard genome sequencing and annotation.</title>
        <authorList>
            <consortium name="The Broad Institute Genomics Platform"/>
            <consortium name="The Broad Institute Genome Sequencing Center for Infectious Disease"/>
            <person name="Wu L."/>
            <person name="Ma J."/>
        </authorList>
    </citation>
    <scope>NUCLEOTIDE SEQUENCE [LARGE SCALE GENOMIC DNA]</scope>
    <source>
        <strain evidence="7">NBRC 107715</strain>
    </source>
</reference>
<dbReference type="OrthoDB" id="9805228at2"/>
<reference evidence="5" key="1">
    <citation type="journal article" date="2014" name="Int. J. Syst. Evol. Microbiol.">
        <title>Complete genome of a new Firmicutes species belonging to the dominant human colonic microbiota ('Ruminococcus bicirculans') reveals two chromosomes and a selective capacity to utilize plant glucans.</title>
        <authorList>
            <consortium name="NISC Comparative Sequencing Program"/>
            <person name="Wegmann U."/>
            <person name="Louis P."/>
            <person name="Goesmann A."/>
            <person name="Henrissat B."/>
            <person name="Duncan S.H."/>
            <person name="Flint H.J."/>
        </authorList>
    </citation>
    <scope>NUCLEOTIDE SEQUENCE</scope>
    <source>
        <strain evidence="5">NBRC 107715</strain>
    </source>
</reference>
<keyword evidence="7" id="KW-1185">Reference proteome</keyword>
<evidence type="ECO:0000313" key="4">
    <source>
        <dbReference type="EMBL" id="GEP07820.1"/>
    </source>
</evidence>
<dbReference type="Proteomes" id="UP001156856">
    <property type="component" value="Unassembled WGS sequence"/>
</dbReference>
<organism evidence="4 6">
    <name type="scientific">Methylobacterium oxalidis</name>
    <dbReference type="NCBI Taxonomy" id="944322"/>
    <lineage>
        <taxon>Bacteria</taxon>
        <taxon>Pseudomonadati</taxon>
        <taxon>Pseudomonadota</taxon>
        <taxon>Alphaproteobacteria</taxon>
        <taxon>Hyphomicrobiales</taxon>
        <taxon>Methylobacteriaceae</taxon>
        <taxon>Methylobacterium</taxon>
    </lineage>
</organism>
<sequence>MTSEQLMKAGRQSDPAEKARTTVERTSDRELAVTRTVDGPAWIVFEAWSRPELFQRWWAPKSCGVSLISFEADIRTGGTYRLLMGHPSSEQPMAFFGRYVEVTPHARLVWTNDEGGEDGPVTTVTFEERDGATDVVVQELYPSKEALDDALASGSTSGWGEQFAQLDDLIVLLDAEV</sequence>
<dbReference type="EMBL" id="BSPK01000113">
    <property type="protein sequence ID" value="GLS67547.1"/>
    <property type="molecule type" value="Genomic_DNA"/>
</dbReference>
<dbReference type="AlphaFoldDB" id="A0A512JCX6"/>
<dbReference type="SUPFAM" id="SSF55961">
    <property type="entry name" value="Bet v1-like"/>
    <property type="match status" value="1"/>
</dbReference>
<dbReference type="EMBL" id="BJZU01000189">
    <property type="protein sequence ID" value="GEP07820.1"/>
    <property type="molecule type" value="Genomic_DNA"/>
</dbReference>
<feature type="region of interest" description="Disordered" evidence="2">
    <location>
        <begin position="1"/>
        <end position="26"/>
    </location>
</feature>
<protein>
    <recommendedName>
        <fullName evidence="3">Activator of Hsp90 ATPase homologue 1/2-like C-terminal domain-containing protein</fullName>
    </recommendedName>
</protein>
<comment type="caution">
    <text evidence="4">The sequence shown here is derived from an EMBL/GenBank/DDBJ whole genome shotgun (WGS) entry which is preliminary data.</text>
</comment>
<dbReference type="Proteomes" id="UP000321960">
    <property type="component" value="Unassembled WGS sequence"/>
</dbReference>
<reference evidence="4 6" key="3">
    <citation type="submission" date="2019-07" db="EMBL/GenBank/DDBJ databases">
        <title>Whole genome shotgun sequence of Methylobacterium oxalidis NBRC 107715.</title>
        <authorList>
            <person name="Hosoyama A."/>
            <person name="Uohara A."/>
            <person name="Ohji S."/>
            <person name="Ichikawa N."/>
        </authorList>
    </citation>
    <scope>NUCLEOTIDE SEQUENCE [LARGE SCALE GENOMIC DNA]</scope>
    <source>
        <strain evidence="4 6">NBRC 107715</strain>
    </source>
</reference>
<accession>A0A512JCX6</accession>
<comment type="similarity">
    <text evidence="1">Belongs to the AHA1 family.</text>
</comment>
<dbReference type="RefSeq" id="WP_147029222.1">
    <property type="nucleotide sequence ID" value="NZ_BJZU01000189.1"/>
</dbReference>
<evidence type="ECO:0000256" key="2">
    <source>
        <dbReference type="SAM" id="MobiDB-lite"/>
    </source>
</evidence>
<evidence type="ECO:0000259" key="3">
    <source>
        <dbReference type="Pfam" id="PF08327"/>
    </source>
</evidence>
<evidence type="ECO:0000256" key="1">
    <source>
        <dbReference type="ARBA" id="ARBA00006817"/>
    </source>
</evidence>
<dbReference type="Pfam" id="PF08327">
    <property type="entry name" value="AHSA1"/>
    <property type="match status" value="1"/>
</dbReference>
<feature type="compositionally biased region" description="Basic and acidic residues" evidence="2">
    <location>
        <begin position="14"/>
        <end position="26"/>
    </location>
</feature>
<evidence type="ECO:0000313" key="5">
    <source>
        <dbReference type="EMBL" id="GLS67547.1"/>
    </source>
</evidence>
<evidence type="ECO:0000313" key="7">
    <source>
        <dbReference type="Proteomes" id="UP001156856"/>
    </source>
</evidence>
<name>A0A512JCX6_9HYPH</name>
<reference evidence="5" key="4">
    <citation type="submission" date="2023-01" db="EMBL/GenBank/DDBJ databases">
        <title>Draft genome sequence of Methylobacterium oxalidis strain NBRC 107715.</title>
        <authorList>
            <person name="Sun Q."/>
            <person name="Mori K."/>
        </authorList>
    </citation>
    <scope>NUCLEOTIDE SEQUENCE</scope>
    <source>
        <strain evidence="5">NBRC 107715</strain>
    </source>
</reference>
<feature type="domain" description="Activator of Hsp90 ATPase homologue 1/2-like C-terminal" evidence="3">
    <location>
        <begin position="41"/>
        <end position="169"/>
    </location>
</feature>
<dbReference type="InterPro" id="IPR023393">
    <property type="entry name" value="START-like_dom_sf"/>
</dbReference>
<gene>
    <name evidence="5" type="ORF">GCM10007888_59310</name>
    <name evidence="4" type="ORF">MOX02_58580</name>
</gene>
<evidence type="ECO:0000313" key="6">
    <source>
        <dbReference type="Proteomes" id="UP000321960"/>
    </source>
</evidence>